<organism evidence="2 3">
    <name type="scientific">Ostreococcus lucimarinus (strain CCE9901)</name>
    <dbReference type="NCBI Taxonomy" id="436017"/>
    <lineage>
        <taxon>Eukaryota</taxon>
        <taxon>Viridiplantae</taxon>
        <taxon>Chlorophyta</taxon>
        <taxon>Mamiellophyceae</taxon>
        <taxon>Mamiellales</taxon>
        <taxon>Bathycoccaceae</taxon>
        <taxon>Ostreococcus</taxon>
    </lineage>
</organism>
<gene>
    <name evidence="2" type="ORF">OSTLU_31570</name>
</gene>
<feature type="region of interest" description="Disordered" evidence="1">
    <location>
        <begin position="156"/>
        <end position="195"/>
    </location>
</feature>
<name>A4RX51_OSTLU</name>
<dbReference type="AlphaFoldDB" id="A4RX51"/>
<evidence type="ECO:0000313" key="3">
    <source>
        <dbReference type="Proteomes" id="UP000001568"/>
    </source>
</evidence>
<dbReference type="EMBL" id="CP000585">
    <property type="protein sequence ID" value="ABO96225.1"/>
    <property type="molecule type" value="Genomic_DNA"/>
</dbReference>
<proteinExistence type="predicted"/>
<dbReference type="RefSeq" id="XP_001417932.1">
    <property type="nucleotide sequence ID" value="XM_001417895.1"/>
</dbReference>
<dbReference type="GeneID" id="5002046"/>
<reference evidence="2 3" key="1">
    <citation type="journal article" date="2007" name="Proc. Natl. Acad. Sci. U.S.A.">
        <title>The tiny eukaryote Ostreococcus provides genomic insights into the paradox of plankton speciation.</title>
        <authorList>
            <person name="Palenik B."/>
            <person name="Grimwood J."/>
            <person name="Aerts A."/>
            <person name="Rouze P."/>
            <person name="Salamov A."/>
            <person name="Putnam N."/>
            <person name="Dupont C."/>
            <person name="Jorgensen R."/>
            <person name="Derelle E."/>
            <person name="Rombauts S."/>
            <person name="Zhou K."/>
            <person name="Otillar R."/>
            <person name="Merchant S.S."/>
            <person name="Podell S."/>
            <person name="Gaasterland T."/>
            <person name="Napoli C."/>
            <person name="Gendler K."/>
            <person name="Manuell A."/>
            <person name="Tai V."/>
            <person name="Vallon O."/>
            <person name="Piganeau G."/>
            <person name="Jancek S."/>
            <person name="Heijde M."/>
            <person name="Jabbari K."/>
            <person name="Bowler C."/>
            <person name="Lohr M."/>
            <person name="Robbens S."/>
            <person name="Werner G."/>
            <person name="Dubchak I."/>
            <person name="Pazour G.J."/>
            <person name="Ren Q."/>
            <person name="Paulsen I."/>
            <person name="Delwiche C."/>
            <person name="Schmutz J."/>
            <person name="Rokhsar D."/>
            <person name="Van de Peer Y."/>
            <person name="Moreau H."/>
            <person name="Grigoriev I.V."/>
        </authorList>
    </citation>
    <scope>NUCLEOTIDE SEQUENCE [LARGE SCALE GENOMIC DNA]</scope>
    <source>
        <strain evidence="2 3">CCE9901</strain>
    </source>
</reference>
<dbReference type="OMA" id="MFALTRP"/>
<dbReference type="Gramene" id="ABO96225">
    <property type="protein sequence ID" value="ABO96225"/>
    <property type="gene ID" value="OSTLU_31570"/>
</dbReference>
<accession>A4RX51</accession>
<feature type="compositionally biased region" description="Polar residues" evidence="1">
    <location>
        <begin position="177"/>
        <end position="186"/>
    </location>
</feature>
<feature type="compositionally biased region" description="Basic and acidic residues" evidence="1">
    <location>
        <begin position="38"/>
        <end position="57"/>
    </location>
</feature>
<dbReference type="OrthoDB" id="497647at2759"/>
<keyword evidence="3" id="KW-1185">Reference proteome</keyword>
<dbReference type="HOGENOM" id="CLU_120703_0_0_1"/>
<sequence length="195" mass="20513">MALITATARLNVSAKTPATVCPRAARQLARGAHIVRRAGSEDEAKDSSAYRSEEKPELGGLIGKLVESLPDGRKETAPESYGSRPESKTLKEGRYARGDPIRSGQVREDTIRGEDFEVVESSGPSVTTLVTLAVGAAVLFGVYKVVDLLQEAPVEKRATSARMPATDKPAPAPKVAETSSTITTDAALTAPEPAA</sequence>
<evidence type="ECO:0000256" key="1">
    <source>
        <dbReference type="SAM" id="MobiDB-lite"/>
    </source>
</evidence>
<evidence type="ECO:0000313" key="2">
    <source>
        <dbReference type="EMBL" id="ABO96225.1"/>
    </source>
</evidence>
<dbReference type="KEGG" id="olu:OSTLU_31570"/>
<dbReference type="Proteomes" id="UP000001568">
    <property type="component" value="Chromosome 5"/>
</dbReference>
<feature type="region of interest" description="Disordered" evidence="1">
    <location>
        <begin position="36"/>
        <end position="93"/>
    </location>
</feature>
<protein>
    <submittedName>
        <fullName evidence="2">Uncharacterized protein</fullName>
    </submittedName>
</protein>